<dbReference type="EMBL" id="CM007390">
    <property type="protein sequence ID" value="ONK57014.1"/>
    <property type="molecule type" value="Genomic_DNA"/>
</dbReference>
<reference evidence="3" key="1">
    <citation type="journal article" date="2017" name="Nat. Commun.">
        <title>The asparagus genome sheds light on the origin and evolution of a young Y chromosome.</title>
        <authorList>
            <person name="Harkess A."/>
            <person name="Zhou J."/>
            <person name="Xu C."/>
            <person name="Bowers J.E."/>
            <person name="Van der Hulst R."/>
            <person name="Ayyampalayam S."/>
            <person name="Mercati F."/>
            <person name="Riccardi P."/>
            <person name="McKain M.R."/>
            <person name="Kakrana A."/>
            <person name="Tang H."/>
            <person name="Ray J."/>
            <person name="Groenendijk J."/>
            <person name="Arikit S."/>
            <person name="Mathioni S.M."/>
            <person name="Nakano M."/>
            <person name="Shan H."/>
            <person name="Telgmann-Rauber A."/>
            <person name="Kanno A."/>
            <person name="Yue Z."/>
            <person name="Chen H."/>
            <person name="Li W."/>
            <person name="Chen Y."/>
            <person name="Xu X."/>
            <person name="Zhang Y."/>
            <person name="Luo S."/>
            <person name="Chen H."/>
            <person name="Gao J."/>
            <person name="Mao Z."/>
            <person name="Pires J.C."/>
            <person name="Luo M."/>
            <person name="Kudrna D."/>
            <person name="Wing R.A."/>
            <person name="Meyers B.C."/>
            <person name="Yi K."/>
            <person name="Kong H."/>
            <person name="Lavrijsen P."/>
            <person name="Sunseri F."/>
            <person name="Falavigna A."/>
            <person name="Ye Y."/>
            <person name="Leebens-Mack J.H."/>
            <person name="Chen G."/>
        </authorList>
    </citation>
    <scope>NUCLEOTIDE SEQUENCE [LARGE SCALE GENOMIC DNA]</scope>
    <source>
        <strain evidence="3">cv. DH0086</strain>
    </source>
</reference>
<keyword evidence="3" id="KW-1185">Reference proteome</keyword>
<gene>
    <name evidence="2" type="ORF">A4U43_C10F15670</name>
</gene>
<dbReference type="Gramene" id="ONK57014">
    <property type="protein sequence ID" value="ONK57014"/>
    <property type="gene ID" value="A4U43_C10F15670"/>
</dbReference>
<evidence type="ECO:0000256" key="1">
    <source>
        <dbReference type="SAM" id="MobiDB-lite"/>
    </source>
</evidence>
<proteinExistence type="predicted"/>
<organism evidence="2 3">
    <name type="scientific">Asparagus officinalis</name>
    <name type="common">Garden asparagus</name>
    <dbReference type="NCBI Taxonomy" id="4686"/>
    <lineage>
        <taxon>Eukaryota</taxon>
        <taxon>Viridiplantae</taxon>
        <taxon>Streptophyta</taxon>
        <taxon>Embryophyta</taxon>
        <taxon>Tracheophyta</taxon>
        <taxon>Spermatophyta</taxon>
        <taxon>Magnoliopsida</taxon>
        <taxon>Liliopsida</taxon>
        <taxon>Asparagales</taxon>
        <taxon>Asparagaceae</taxon>
        <taxon>Asparagoideae</taxon>
        <taxon>Asparagus</taxon>
    </lineage>
</organism>
<evidence type="ECO:0000313" key="2">
    <source>
        <dbReference type="EMBL" id="ONK57014.1"/>
    </source>
</evidence>
<sequence>MDKRRKVKFLDPEPSGKQHLPSCRTKRAHSLNADDAKTSEFKTFKRLLGETDSKCNVNCISKQVKKLKTFEGNESLQEKNEAVTFISDAKRSSPCLRSSKKLESVDNGKYKHNTTSFMSPTQEAKSDCWKSSFSPAKLSLDLDPNHEYEGIFTRKRKKLLQLVAKASAHKEDKILSKKSDLIPGFWKRLGSRRKSSNLDESPEREKKLPSGKYHLHAPLEAYCDNREQETAREDIQRILRRKSEMALLAPRCSVSNKLITLPESNDKYLEFPTCHGLEVGSEHPRLQWISVSDEKRKSQLDEKIWYQKTCNTLPKCEELMGLPQCYPLIHTFPTSNVLDSSLDGAQWHPNPVLDDEGILDNLSVSERFHAMDLKMIPGTVIKEEGIFENRSLYSEYHGMGLPLSKDNESFAFPSDNLQYIPARHSVQTGHQGKNEHSISEENMLPEFDYWIANDFPNRRQVKYKSIVPYDDSASSYDLGARDFFSEFAKDKYNPPLVQWSNNIKPEHQKRLDNLPLALYNAPNLVDRTEGPRAINVSEGEIISLHENCPISTPRSSMKQEWNSLPSDLDWWPFYTKFPLEGKQADGGLDCLASRSRYEGFEGIGNLMDIQSHFLTDFSSLGAKFSMDKEKSIFSLLPKRLSWHCPEDGYPMNG</sequence>
<accession>A0A5P1E322</accession>
<name>A0A5P1E322_ASPOF</name>
<dbReference type="Proteomes" id="UP000243459">
    <property type="component" value="Chromosome 10"/>
</dbReference>
<dbReference type="AlphaFoldDB" id="A0A5P1E322"/>
<dbReference type="OrthoDB" id="638090at2759"/>
<feature type="compositionally biased region" description="Basic and acidic residues" evidence="1">
    <location>
        <begin position="1"/>
        <end position="16"/>
    </location>
</feature>
<feature type="region of interest" description="Disordered" evidence="1">
    <location>
        <begin position="1"/>
        <end position="34"/>
    </location>
</feature>
<evidence type="ECO:0000313" key="3">
    <source>
        <dbReference type="Proteomes" id="UP000243459"/>
    </source>
</evidence>
<protein>
    <submittedName>
        <fullName evidence="2">Uncharacterized protein</fullName>
    </submittedName>
</protein>